<dbReference type="Pfam" id="PF13476">
    <property type="entry name" value="AAA_23"/>
    <property type="match status" value="1"/>
</dbReference>
<protein>
    <submittedName>
        <fullName evidence="3">ATP-binding protein</fullName>
    </submittedName>
</protein>
<evidence type="ECO:0000313" key="3">
    <source>
        <dbReference type="EMBL" id="MEX6687105.1"/>
    </source>
</evidence>
<dbReference type="InterPro" id="IPR003959">
    <property type="entry name" value="ATPase_AAA_core"/>
</dbReference>
<dbReference type="PANTHER" id="PTHR43581:SF4">
    <property type="entry name" value="ATP_GTP PHOSPHATASE"/>
    <property type="match status" value="1"/>
</dbReference>
<dbReference type="PANTHER" id="PTHR43581">
    <property type="entry name" value="ATP/GTP PHOSPHATASE"/>
    <property type="match status" value="1"/>
</dbReference>
<evidence type="ECO:0000313" key="4">
    <source>
        <dbReference type="Proteomes" id="UP001560573"/>
    </source>
</evidence>
<name>A0ABV3ZCA3_9BACT</name>
<organism evidence="3 4">
    <name type="scientific">Danxiaibacter flavus</name>
    <dbReference type="NCBI Taxonomy" id="3049108"/>
    <lineage>
        <taxon>Bacteria</taxon>
        <taxon>Pseudomonadati</taxon>
        <taxon>Bacteroidota</taxon>
        <taxon>Chitinophagia</taxon>
        <taxon>Chitinophagales</taxon>
        <taxon>Chitinophagaceae</taxon>
        <taxon>Danxiaibacter</taxon>
    </lineage>
</organism>
<keyword evidence="3" id="KW-0067">ATP-binding</keyword>
<dbReference type="InterPro" id="IPR038729">
    <property type="entry name" value="Rad50/SbcC_AAA"/>
</dbReference>
<dbReference type="GO" id="GO:0005524">
    <property type="term" value="F:ATP binding"/>
    <property type="evidence" value="ECO:0007669"/>
    <property type="project" value="UniProtKB-KW"/>
</dbReference>
<keyword evidence="4" id="KW-1185">Reference proteome</keyword>
<dbReference type="Gene3D" id="3.40.50.300">
    <property type="entry name" value="P-loop containing nucleotide triphosphate hydrolases"/>
    <property type="match status" value="2"/>
</dbReference>
<sequence length="363" mass="41628">MNEQRQYITHVNLSGYKSIQNLECDFEDGLNIIIGDNGSGKSNFFEFLHFCFTGEVNRLYNFSAGVELNGKPGLIEWNNTLKVFEEGHELYGLPYTDVPNFPLRYEFVQFNMPHELSVLADELVINFDLNKSKIASGAIKPIAPLFATHFVRIVNRILRNTRSITDDLLLEQLNTAFNIDYATFKESVGAYTPVEDIRISNALRISKVSSDVVEIRNLLFEYKINGSWFSWNGLSDGTKRMIYLIGVLCGYNSADQSIAPKVVFIEEPEIGIHPHQLHLILNFLRERSKNQQIFISTHSPQVLDILNADELNKIIIAEITAKDGTKFRHLSEAEMNKAQLYFKDEGLLSEYWRFSDLQRTEKI</sequence>
<dbReference type="InterPro" id="IPR051396">
    <property type="entry name" value="Bact_Antivir_Def_Nuclease"/>
</dbReference>
<gene>
    <name evidence="3" type="ORF">QTN47_06345</name>
</gene>
<evidence type="ECO:0000259" key="1">
    <source>
        <dbReference type="Pfam" id="PF13304"/>
    </source>
</evidence>
<dbReference type="Proteomes" id="UP001560573">
    <property type="component" value="Unassembled WGS sequence"/>
</dbReference>
<proteinExistence type="predicted"/>
<dbReference type="SUPFAM" id="SSF52540">
    <property type="entry name" value="P-loop containing nucleoside triphosphate hydrolases"/>
    <property type="match status" value="1"/>
</dbReference>
<dbReference type="RefSeq" id="WP_369328509.1">
    <property type="nucleotide sequence ID" value="NZ_JAULBC010000002.1"/>
</dbReference>
<dbReference type="InterPro" id="IPR027417">
    <property type="entry name" value="P-loop_NTPase"/>
</dbReference>
<accession>A0ABV3ZCA3</accession>
<feature type="domain" description="ATPase AAA-type core" evidence="1">
    <location>
        <begin position="217"/>
        <end position="304"/>
    </location>
</feature>
<reference evidence="3 4" key="1">
    <citation type="submission" date="2023-07" db="EMBL/GenBank/DDBJ databases">
        <authorList>
            <person name="Lian W.-H."/>
        </authorList>
    </citation>
    <scope>NUCLEOTIDE SEQUENCE [LARGE SCALE GENOMIC DNA]</scope>
    <source>
        <strain evidence="3 4">SYSU DXS3180</strain>
    </source>
</reference>
<comment type="caution">
    <text evidence="3">The sequence shown here is derived from an EMBL/GenBank/DDBJ whole genome shotgun (WGS) entry which is preliminary data.</text>
</comment>
<dbReference type="PIRSF" id="PIRSF029347">
    <property type="entry name" value="RecF"/>
    <property type="match status" value="1"/>
</dbReference>
<feature type="domain" description="Rad50/SbcC-type AAA" evidence="2">
    <location>
        <begin position="11"/>
        <end position="74"/>
    </location>
</feature>
<dbReference type="InterPro" id="IPR014555">
    <property type="entry name" value="RecF-like"/>
</dbReference>
<dbReference type="EMBL" id="JAULBC010000002">
    <property type="protein sequence ID" value="MEX6687105.1"/>
    <property type="molecule type" value="Genomic_DNA"/>
</dbReference>
<keyword evidence="3" id="KW-0547">Nucleotide-binding</keyword>
<dbReference type="Pfam" id="PF13304">
    <property type="entry name" value="AAA_21"/>
    <property type="match status" value="1"/>
</dbReference>
<evidence type="ECO:0000259" key="2">
    <source>
        <dbReference type="Pfam" id="PF13476"/>
    </source>
</evidence>